<name>A0A678T6C3_SACOF</name>
<sequence length="71" mass="7664">MSLGGSWQTLVVNQLRVLAATLHRQGTLGHRPRLHIPRAEPTPLASKGAPQEVDSSSRPPYLGGPLLQLPH</sequence>
<gene>
    <name evidence="2" type="ORF">SO171L14_000007</name>
</gene>
<dbReference type="EMBL" id="MH182542">
    <property type="protein sequence ID" value="AWA44924.1"/>
    <property type="molecule type" value="Genomic_DNA"/>
</dbReference>
<feature type="region of interest" description="Disordered" evidence="1">
    <location>
        <begin position="24"/>
        <end position="71"/>
    </location>
</feature>
<feature type="compositionally biased region" description="Low complexity" evidence="1">
    <location>
        <begin position="59"/>
        <end position="71"/>
    </location>
</feature>
<evidence type="ECO:0000313" key="2">
    <source>
        <dbReference type="EMBL" id="AWA44924.1"/>
    </source>
</evidence>
<dbReference type="AlphaFoldDB" id="A0A678T6C3"/>
<organism evidence="2">
    <name type="scientific">Saccharum officinarum</name>
    <name type="common">Sugarcane</name>
    <dbReference type="NCBI Taxonomy" id="4547"/>
    <lineage>
        <taxon>Eukaryota</taxon>
        <taxon>Viridiplantae</taxon>
        <taxon>Streptophyta</taxon>
        <taxon>Embryophyta</taxon>
        <taxon>Tracheophyta</taxon>
        <taxon>Spermatophyta</taxon>
        <taxon>Magnoliopsida</taxon>
        <taxon>Liliopsida</taxon>
        <taxon>Poales</taxon>
        <taxon>Poaceae</taxon>
        <taxon>PACMAD clade</taxon>
        <taxon>Panicoideae</taxon>
        <taxon>Andropogonodae</taxon>
        <taxon>Andropogoneae</taxon>
        <taxon>Saccharinae</taxon>
        <taxon>Saccharum</taxon>
        <taxon>Saccharum officinarum species complex</taxon>
    </lineage>
</organism>
<proteinExistence type="predicted"/>
<evidence type="ECO:0000256" key="1">
    <source>
        <dbReference type="SAM" id="MobiDB-lite"/>
    </source>
</evidence>
<protein>
    <submittedName>
        <fullName evidence="2">Uncharacterized protein</fullName>
    </submittedName>
</protein>
<accession>A0A678T6C3</accession>
<reference evidence="2" key="1">
    <citation type="submission" date="2018-04" db="EMBL/GenBank/DDBJ databases">
        <title>Comparative Analysis of Homologous Sequences of Saccharum officinarum and Saccharum spontaneum Reveals Independent Polyploidization Events.</title>
        <authorList>
            <person name="Sharma A."/>
            <person name="Song J."/>
            <person name="Lin Q."/>
            <person name="Singh R."/>
            <person name="Ramos N."/>
            <person name="Wang K."/>
            <person name="Zhang J."/>
            <person name="Ming R."/>
            <person name="Yu Q."/>
        </authorList>
    </citation>
    <scope>NUCLEOTIDE SEQUENCE</scope>
</reference>